<dbReference type="Pfam" id="PF11104">
    <property type="entry name" value="PilM_2"/>
    <property type="match status" value="1"/>
</dbReference>
<dbReference type="AlphaFoldDB" id="A0A1Q2M2I0"/>
<dbReference type="PIRSF" id="PIRSF019169">
    <property type="entry name" value="PilM"/>
    <property type="match status" value="1"/>
</dbReference>
<dbReference type="PANTHER" id="PTHR32432">
    <property type="entry name" value="CELL DIVISION PROTEIN FTSA-RELATED"/>
    <property type="match status" value="1"/>
</dbReference>
<keyword evidence="3" id="KW-1185">Reference proteome</keyword>
<dbReference type="STRING" id="260552.Mag101_01355"/>
<dbReference type="InterPro" id="IPR043129">
    <property type="entry name" value="ATPase_NBD"/>
</dbReference>
<accession>A0A1Q2M2I0</accession>
<evidence type="ECO:0000259" key="1">
    <source>
        <dbReference type="SMART" id="SM00842"/>
    </source>
</evidence>
<dbReference type="EMBL" id="CP019650">
    <property type="protein sequence ID" value="AQQ66442.1"/>
    <property type="molecule type" value="Genomic_DNA"/>
</dbReference>
<name>A0A1Q2M2I0_9GAMM</name>
<dbReference type="CDD" id="cd24049">
    <property type="entry name" value="ASKHA_NBD_PilM"/>
    <property type="match status" value="1"/>
</dbReference>
<proteinExistence type="predicted"/>
<dbReference type="NCBIfam" id="TIGR01175">
    <property type="entry name" value="pilM"/>
    <property type="match status" value="1"/>
</dbReference>
<reference evidence="2" key="1">
    <citation type="submission" date="2017-02" db="EMBL/GenBank/DDBJ databases">
        <title>Genome of Microbulbifer agarilyticus GP101.</title>
        <authorList>
            <person name="Jung J."/>
            <person name="Bae S.S."/>
            <person name="Baek K."/>
        </authorList>
    </citation>
    <scope>NUCLEOTIDE SEQUENCE [LARGE SCALE GENOMIC DNA]</scope>
    <source>
        <strain evidence="2">GP101</strain>
    </source>
</reference>
<dbReference type="InterPro" id="IPR005883">
    <property type="entry name" value="PilM"/>
</dbReference>
<dbReference type="InterPro" id="IPR050696">
    <property type="entry name" value="FtsA/MreB"/>
</dbReference>
<organism evidence="2 3">
    <name type="scientific">Microbulbifer agarilyticus</name>
    <dbReference type="NCBI Taxonomy" id="260552"/>
    <lineage>
        <taxon>Bacteria</taxon>
        <taxon>Pseudomonadati</taxon>
        <taxon>Pseudomonadota</taxon>
        <taxon>Gammaproteobacteria</taxon>
        <taxon>Cellvibrionales</taxon>
        <taxon>Microbulbiferaceae</taxon>
        <taxon>Microbulbifer</taxon>
    </lineage>
</organism>
<dbReference type="eggNOG" id="COG4972">
    <property type="taxonomic scope" value="Bacteria"/>
</dbReference>
<dbReference type="Gene3D" id="3.30.1490.300">
    <property type="match status" value="1"/>
</dbReference>
<protein>
    <submittedName>
        <fullName evidence="2">Pilus assembly protein PilM</fullName>
    </submittedName>
</protein>
<sequence>MGMLPFLNKGPKAMLGLDISSTSVKLLELSRSGDKYRVESYAAEPLPPNAVVDKNINDVGAIAEAIRKVVRRSKTRLRQAAVAVSGSAVITKTLDMPADLSDDALEAQIALEADQYIPYPLDEVNLDFEVQGPSEKGEGQVEVLLAACRSENVEQRISALGEAELQPGVVDVEAYAIERAYTLLDNQFPAQEQLVVAVIDIGATMSALSVMVDGRTVYTREQLFGGRQLTDEIQRRYGLSAEEATLAKRQGGSGLPDDYYPEVLEPFRDAVVQQVMRSLQFFYSSTSYSDVDYILLGGGVAAMDGLAELVGEKLNKPTLVANPFRDMSVASRVNRQALVSEAPSLMIAAGLAMREREF</sequence>
<evidence type="ECO:0000313" key="3">
    <source>
        <dbReference type="Proteomes" id="UP000188219"/>
    </source>
</evidence>
<gene>
    <name evidence="2" type="ORF">Mag101_01355</name>
</gene>
<dbReference type="KEGG" id="maga:Mag101_01355"/>
<dbReference type="SUPFAM" id="SSF53067">
    <property type="entry name" value="Actin-like ATPase domain"/>
    <property type="match status" value="2"/>
</dbReference>
<dbReference type="OrthoDB" id="9773403at2"/>
<feature type="domain" description="SHS2" evidence="1">
    <location>
        <begin position="14"/>
        <end position="181"/>
    </location>
</feature>
<dbReference type="Proteomes" id="UP000188219">
    <property type="component" value="Chromosome"/>
</dbReference>
<dbReference type="SMART" id="SM00842">
    <property type="entry name" value="FtsA"/>
    <property type="match status" value="1"/>
</dbReference>
<dbReference type="RefSeq" id="WP_077399711.1">
    <property type="nucleotide sequence ID" value="NZ_CP019650.1"/>
</dbReference>
<dbReference type="InterPro" id="IPR003494">
    <property type="entry name" value="SHS2_FtsA"/>
</dbReference>
<evidence type="ECO:0000313" key="2">
    <source>
        <dbReference type="EMBL" id="AQQ66442.1"/>
    </source>
</evidence>
<dbReference type="Gene3D" id="3.30.420.40">
    <property type="match status" value="2"/>
</dbReference>
<dbReference type="PANTHER" id="PTHR32432:SF3">
    <property type="entry name" value="ETHANOLAMINE UTILIZATION PROTEIN EUTJ"/>
    <property type="match status" value="1"/>
</dbReference>
<dbReference type="GO" id="GO:0051301">
    <property type="term" value="P:cell division"/>
    <property type="evidence" value="ECO:0007669"/>
    <property type="project" value="InterPro"/>
</dbReference>